<evidence type="ECO:0000313" key="3">
    <source>
        <dbReference type="Proteomes" id="UP000053237"/>
    </source>
</evidence>
<accession>A0A024GVT6</accession>
<feature type="region of interest" description="Disordered" evidence="1">
    <location>
        <begin position="38"/>
        <end position="65"/>
    </location>
</feature>
<evidence type="ECO:0000256" key="1">
    <source>
        <dbReference type="SAM" id="MobiDB-lite"/>
    </source>
</evidence>
<proteinExistence type="predicted"/>
<reference evidence="2 3" key="1">
    <citation type="submission" date="2012-05" db="EMBL/GenBank/DDBJ databases">
        <title>Recombination and specialization in a pathogen metapopulation.</title>
        <authorList>
            <person name="Gardiner A."/>
            <person name="Kemen E."/>
            <person name="Schultz-Larsen T."/>
            <person name="MacLean D."/>
            <person name="Van Oosterhout C."/>
            <person name="Jones J.D.G."/>
        </authorList>
    </citation>
    <scope>NUCLEOTIDE SEQUENCE [LARGE SCALE GENOMIC DNA]</scope>
    <source>
        <strain evidence="2 3">Ac Nc2</strain>
    </source>
</reference>
<dbReference type="Proteomes" id="UP000053237">
    <property type="component" value="Unassembled WGS sequence"/>
</dbReference>
<keyword evidence="3" id="KW-1185">Reference proteome</keyword>
<dbReference type="EMBL" id="CAIX01000562">
    <property type="protein sequence ID" value="CCI50537.1"/>
    <property type="molecule type" value="Genomic_DNA"/>
</dbReference>
<organism evidence="2 3">
    <name type="scientific">Albugo candida</name>
    <dbReference type="NCBI Taxonomy" id="65357"/>
    <lineage>
        <taxon>Eukaryota</taxon>
        <taxon>Sar</taxon>
        <taxon>Stramenopiles</taxon>
        <taxon>Oomycota</taxon>
        <taxon>Peronosporomycetes</taxon>
        <taxon>Albuginales</taxon>
        <taxon>Albuginaceae</taxon>
        <taxon>Albugo</taxon>
    </lineage>
</organism>
<name>A0A024GVT6_9STRA</name>
<gene>
    <name evidence="2" type="ORF">BN9_124280</name>
</gene>
<dbReference type="AlphaFoldDB" id="A0A024GVT6"/>
<feature type="compositionally biased region" description="Basic and acidic residues" evidence="1">
    <location>
        <begin position="55"/>
        <end position="65"/>
    </location>
</feature>
<evidence type="ECO:0000313" key="2">
    <source>
        <dbReference type="EMBL" id="CCI50537.1"/>
    </source>
</evidence>
<protein>
    <submittedName>
        <fullName evidence="2">Uncharacterized protein</fullName>
    </submittedName>
</protein>
<sequence>MGSNGQKVVGYLDIAAYTEECGVLNLVSHNLTRECTTPTKMMYEKEEENEPVISQRRDDAVDSPKMKAQLYESSELEQYILEEHDKFGAKTSKKREGTQEKLSQKVMNRIKVLEEEWAKKEVEGTRLFVVTI</sequence>
<comment type="caution">
    <text evidence="2">The sequence shown here is derived from an EMBL/GenBank/DDBJ whole genome shotgun (WGS) entry which is preliminary data.</text>
</comment>
<dbReference type="InParanoid" id="A0A024GVT6"/>